<evidence type="ECO:0000256" key="8">
    <source>
        <dbReference type="ARBA" id="ARBA00022975"/>
    </source>
</evidence>
<dbReference type="NCBIfam" id="NF004836">
    <property type="entry name" value="PRK06186.1"/>
    <property type="match status" value="1"/>
</dbReference>
<accession>A0A9W4MHA3</accession>
<dbReference type="GO" id="GO:0006241">
    <property type="term" value="P:CTP biosynthetic process"/>
    <property type="evidence" value="ECO:0007669"/>
    <property type="project" value="TreeGrafter"/>
</dbReference>
<dbReference type="InterPro" id="IPR017926">
    <property type="entry name" value="GATASE"/>
</dbReference>
<evidence type="ECO:0000256" key="2">
    <source>
        <dbReference type="ARBA" id="ARBA00007533"/>
    </source>
</evidence>
<evidence type="ECO:0000313" key="12">
    <source>
        <dbReference type="EMBL" id="CAG7658314.1"/>
    </source>
</evidence>
<evidence type="ECO:0000256" key="3">
    <source>
        <dbReference type="ARBA" id="ARBA00012291"/>
    </source>
</evidence>
<dbReference type="EC" id="6.3.4.2" evidence="3"/>
<dbReference type="InterPro" id="IPR029062">
    <property type="entry name" value="Class_I_gatase-like"/>
</dbReference>
<evidence type="ECO:0000256" key="10">
    <source>
        <dbReference type="SAM" id="MobiDB-lite"/>
    </source>
</evidence>
<evidence type="ECO:0000256" key="5">
    <source>
        <dbReference type="ARBA" id="ARBA00022741"/>
    </source>
</evidence>
<dbReference type="SUPFAM" id="SSF52317">
    <property type="entry name" value="Class I glutamine amidotransferase-like"/>
    <property type="match status" value="1"/>
</dbReference>
<comment type="caution">
    <text evidence="12">The sequence shown here is derived from an EMBL/GenBank/DDBJ whole genome shotgun (WGS) entry which is preliminary data.</text>
</comment>
<dbReference type="GO" id="GO:0005829">
    <property type="term" value="C:cytosol"/>
    <property type="evidence" value="ECO:0007669"/>
    <property type="project" value="TreeGrafter"/>
</dbReference>
<feature type="domain" description="Glutamine amidotransferase" evidence="11">
    <location>
        <begin position="85"/>
        <end position="168"/>
    </location>
</feature>
<keyword evidence="4 12" id="KW-0436">Ligase</keyword>
<comment type="pathway">
    <text evidence="1">Pyrimidine metabolism; CTP biosynthesis via de novo pathway; CTP from UDP: step 2/2.</text>
</comment>
<dbReference type="EMBL" id="CAJVAX010000023">
    <property type="protein sequence ID" value="CAG7658314.1"/>
    <property type="molecule type" value="Genomic_DNA"/>
</dbReference>
<feature type="compositionally biased region" description="Basic and acidic residues" evidence="10">
    <location>
        <begin position="9"/>
        <end position="40"/>
    </location>
</feature>
<feature type="region of interest" description="Disordered" evidence="10">
    <location>
        <begin position="293"/>
        <end position="326"/>
    </location>
</feature>
<dbReference type="Proteomes" id="UP001153328">
    <property type="component" value="Unassembled WGS sequence"/>
</dbReference>
<evidence type="ECO:0000256" key="9">
    <source>
        <dbReference type="ARBA" id="ARBA00047781"/>
    </source>
</evidence>
<evidence type="ECO:0000259" key="11">
    <source>
        <dbReference type="Pfam" id="PF00117"/>
    </source>
</evidence>
<proteinExistence type="inferred from homology"/>
<feature type="compositionally biased region" description="Basic and acidic residues" evidence="10">
    <location>
        <begin position="316"/>
        <end position="326"/>
    </location>
</feature>
<name>A0A9W4MHA3_9ACTN</name>
<dbReference type="GO" id="GO:0003883">
    <property type="term" value="F:CTP synthase activity"/>
    <property type="evidence" value="ECO:0007669"/>
    <property type="project" value="UniProtKB-EC"/>
</dbReference>
<evidence type="ECO:0000256" key="4">
    <source>
        <dbReference type="ARBA" id="ARBA00022598"/>
    </source>
</evidence>
<keyword evidence="13" id="KW-1185">Reference proteome</keyword>
<dbReference type="InterPro" id="IPR004468">
    <property type="entry name" value="CTP_synthase"/>
</dbReference>
<keyword evidence="5" id="KW-0547">Nucleotide-binding</keyword>
<organism evidence="12 13">
    <name type="scientific">Actinacidiphila bryophytorum</name>
    <dbReference type="NCBI Taxonomy" id="1436133"/>
    <lineage>
        <taxon>Bacteria</taxon>
        <taxon>Bacillati</taxon>
        <taxon>Actinomycetota</taxon>
        <taxon>Actinomycetes</taxon>
        <taxon>Kitasatosporales</taxon>
        <taxon>Streptomycetaceae</taxon>
        <taxon>Actinacidiphila</taxon>
    </lineage>
</organism>
<dbReference type="PANTHER" id="PTHR11550">
    <property type="entry name" value="CTP SYNTHASE"/>
    <property type="match status" value="1"/>
</dbReference>
<evidence type="ECO:0000313" key="13">
    <source>
        <dbReference type="Proteomes" id="UP001153328"/>
    </source>
</evidence>
<dbReference type="Pfam" id="PF00117">
    <property type="entry name" value="GATase"/>
    <property type="match status" value="1"/>
</dbReference>
<dbReference type="GO" id="GO:0042802">
    <property type="term" value="F:identical protein binding"/>
    <property type="evidence" value="ECO:0007669"/>
    <property type="project" value="TreeGrafter"/>
</dbReference>
<keyword evidence="7" id="KW-0315">Glutamine amidotransferase</keyword>
<dbReference type="AlphaFoldDB" id="A0A9W4MHA3"/>
<reference evidence="12" key="1">
    <citation type="submission" date="2021-06" db="EMBL/GenBank/DDBJ databases">
        <authorList>
            <person name="Arsene-Ploetze F."/>
        </authorList>
    </citation>
    <scope>NUCLEOTIDE SEQUENCE</scope>
    <source>
        <strain evidence="12">SBRY1</strain>
    </source>
</reference>
<dbReference type="GO" id="GO:0019856">
    <property type="term" value="P:pyrimidine nucleobase biosynthetic process"/>
    <property type="evidence" value="ECO:0007669"/>
    <property type="project" value="TreeGrafter"/>
</dbReference>
<evidence type="ECO:0000256" key="7">
    <source>
        <dbReference type="ARBA" id="ARBA00022962"/>
    </source>
</evidence>
<dbReference type="Gene3D" id="3.40.50.880">
    <property type="match status" value="1"/>
</dbReference>
<evidence type="ECO:0000256" key="1">
    <source>
        <dbReference type="ARBA" id="ARBA00005171"/>
    </source>
</evidence>
<keyword evidence="8" id="KW-0665">Pyrimidine biosynthesis</keyword>
<feature type="region of interest" description="Disordered" evidence="10">
    <location>
        <begin position="1"/>
        <end position="58"/>
    </location>
</feature>
<evidence type="ECO:0000256" key="6">
    <source>
        <dbReference type="ARBA" id="ARBA00022840"/>
    </source>
</evidence>
<dbReference type="PANTHER" id="PTHR11550:SF0">
    <property type="entry name" value="CTP SYNTHASE-RELATED"/>
    <property type="match status" value="1"/>
</dbReference>
<comment type="catalytic activity">
    <reaction evidence="9">
        <text>UTP + L-glutamine + ATP + H2O = CTP + L-glutamate + ADP + phosphate + 2 H(+)</text>
        <dbReference type="Rhea" id="RHEA:26426"/>
        <dbReference type="ChEBI" id="CHEBI:15377"/>
        <dbReference type="ChEBI" id="CHEBI:15378"/>
        <dbReference type="ChEBI" id="CHEBI:29985"/>
        <dbReference type="ChEBI" id="CHEBI:30616"/>
        <dbReference type="ChEBI" id="CHEBI:37563"/>
        <dbReference type="ChEBI" id="CHEBI:43474"/>
        <dbReference type="ChEBI" id="CHEBI:46398"/>
        <dbReference type="ChEBI" id="CHEBI:58359"/>
        <dbReference type="ChEBI" id="CHEBI:456216"/>
        <dbReference type="EC" id="6.3.4.2"/>
    </reaction>
</comment>
<keyword evidence="6" id="KW-0067">ATP-binding</keyword>
<protein>
    <recommendedName>
        <fullName evidence="3">CTP synthase (glutamine hydrolyzing)</fullName>
        <ecNumber evidence="3">6.3.4.2</ecNumber>
    </recommendedName>
</protein>
<dbReference type="GO" id="GO:0005524">
    <property type="term" value="F:ATP binding"/>
    <property type="evidence" value="ECO:0007669"/>
    <property type="project" value="UniProtKB-KW"/>
</dbReference>
<comment type="similarity">
    <text evidence="2">Belongs to the CTP synthase family.</text>
</comment>
<gene>
    <name evidence="12" type="ORF">SBRY_90220</name>
</gene>
<sequence length="326" mass="35028">MSVMTTDSRTTDSRTTDSRTTDSRTTDSRTTDSRTTDSRPETATAASRATSRKAPRRATARIALVGDRSPAVRSHQRVPGLLDALRRRHALPVEGYWIPTQDARSPGAVRGFDAVWLLPGSPYRSEAGALTAVRTARESGIPFLGTCGGFQHALLEFARTVCGLATARHAENDPRPPEEADDLLIGPLACSLVGHEGRLTTVPGSRAEQLLGSRESVERFHCAYGPVPALLPLLAESGLRFTGHDSEGEPRIAELPGHPFYLATLFQPELAGDGTEPHPFVSALAEAAVTHAAQANSPAKSRFDEESPGWPVHSDSTAERIRTQSL</sequence>